<dbReference type="Gene3D" id="3.40.630.10">
    <property type="entry name" value="Zn peptidases"/>
    <property type="match status" value="1"/>
</dbReference>
<feature type="domain" description="Peptidase M20 dimerisation" evidence="6">
    <location>
        <begin position="222"/>
        <end position="397"/>
    </location>
</feature>
<dbReference type="FunFam" id="3.40.630.10:FF:000027">
    <property type="entry name" value="N-fatty-acyl-amino acid synthase/hydrolase PM20D1"/>
    <property type="match status" value="1"/>
</dbReference>
<dbReference type="SUPFAM" id="SSF53187">
    <property type="entry name" value="Zn-dependent exopeptidases"/>
    <property type="match status" value="1"/>
</dbReference>
<dbReference type="Proteomes" id="UP000033111">
    <property type="component" value="Chromosome"/>
</dbReference>
<reference evidence="7 8" key="1">
    <citation type="submission" date="2014-07" db="EMBL/GenBank/DDBJ databases">
        <title>Methanogenic archaea and the global carbon cycle.</title>
        <authorList>
            <person name="Henriksen J.R."/>
            <person name="Luke J."/>
            <person name="Reinhart S."/>
            <person name="Benedict M.N."/>
            <person name="Youngblut N.D."/>
            <person name="Metcalf M.E."/>
            <person name="Whitaker R.J."/>
            <person name="Metcalf W.W."/>
        </authorList>
    </citation>
    <scope>NUCLEOTIDE SEQUENCE [LARGE SCALE GENOMIC DNA]</scope>
    <source>
        <strain evidence="7 8">T4/M</strain>
    </source>
</reference>
<dbReference type="InterPro" id="IPR047177">
    <property type="entry name" value="Pept_M20A"/>
</dbReference>
<dbReference type="GO" id="GO:0046872">
    <property type="term" value="F:metal ion binding"/>
    <property type="evidence" value="ECO:0007669"/>
    <property type="project" value="UniProtKB-KW"/>
</dbReference>
<dbReference type="InterPro" id="IPR011650">
    <property type="entry name" value="Peptidase_M20_dimer"/>
</dbReference>
<dbReference type="InterPro" id="IPR036264">
    <property type="entry name" value="Bact_exopeptidase_dim_dom"/>
</dbReference>
<evidence type="ECO:0000259" key="6">
    <source>
        <dbReference type="Pfam" id="PF07687"/>
    </source>
</evidence>
<accession>A0A0E3L7U6</accession>
<proteinExistence type="inferred from homology"/>
<dbReference type="GO" id="GO:0006508">
    <property type="term" value="P:proteolysis"/>
    <property type="evidence" value="ECO:0007669"/>
    <property type="project" value="UniProtKB-KW"/>
</dbReference>
<comment type="similarity">
    <text evidence="1">Belongs to the peptidase M20A family.</text>
</comment>
<dbReference type="HOGENOM" id="CLU_021802_11_1_2"/>
<gene>
    <name evidence="7" type="ORF">MSSIT_0667</name>
</gene>
<evidence type="ECO:0000256" key="1">
    <source>
        <dbReference type="ARBA" id="ARBA00006247"/>
    </source>
</evidence>
<dbReference type="PIRSF" id="PIRSF036696">
    <property type="entry name" value="ACY-1"/>
    <property type="match status" value="1"/>
</dbReference>
<dbReference type="Pfam" id="PF01546">
    <property type="entry name" value="Peptidase_M20"/>
    <property type="match status" value="1"/>
</dbReference>
<evidence type="ECO:0000313" key="8">
    <source>
        <dbReference type="Proteomes" id="UP000033111"/>
    </source>
</evidence>
<dbReference type="Gene3D" id="3.30.70.360">
    <property type="match status" value="1"/>
</dbReference>
<evidence type="ECO:0000256" key="4">
    <source>
        <dbReference type="ARBA" id="ARBA00022801"/>
    </source>
</evidence>
<evidence type="ECO:0000256" key="3">
    <source>
        <dbReference type="ARBA" id="ARBA00022723"/>
    </source>
</evidence>
<name>A0A0E3L7U6_9EURY</name>
<evidence type="ECO:0000313" key="7">
    <source>
        <dbReference type="EMBL" id="AKB27386.1"/>
    </source>
</evidence>
<keyword evidence="4" id="KW-0378">Hydrolase</keyword>
<dbReference type="SUPFAM" id="SSF55031">
    <property type="entry name" value="Bacterial exopeptidase dimerisation domain"/>
    <property type="match status" value="1"/>
</dbReference>
<sequence>MVTEREFDSLQMKNIAVVEVPMDADVAAKRLSKAITFTTVSNQDRSDFDEKAFNDFHQYLVDAYPLVHKTLKREILGDPRKFSLLYTWSGKNPSLPPIVLMGHQDVVPVVPGTEQQWEHDAFSGDIADGYIWGRGSLDDKIMILAIMEAVEMHLKQGFRPTRTIYLVFGQDEEVTGPEGVKQIVKELKSRGINEVALVLDEGLPLTTGLFPGIAAPIALIGTAEKGYTTLQLKVAGPGGHSAMPPNNSNIGILAQAVTKLEANQFPYRITQPVRDQMRFLGPELPEKFHEVLADIAFGNETEMAETTEQERALEYTENPTVGWQARNTSEDQFIKYMLTGPQTTAMLHTTTAVTIVNGGVKENVLPPIATAVVNFRILQGETVQSVLEQVRKIVNDNRVEVTELSDSIDPSPVSDPCGKEYRAIEKSIRQTWGTPDLVVSPYLVIGGADAKYFAASIARNVYRFTAVRVESAADAARWHGVNERVLVKEFAKSIGFFHQLITNVEEL</sequence>
<evidence type="ECO:0000256" key="2">
    <source>
        <dbReference type="ARBA" id="ARBA00022670"/>
    </source>
</evidence>
<dbReference type="GeneID" id="24859442"/>
<dbReference type="PATRIC" id="fig|1434120.4.peg.852"/>
<dbReference type="Gene3D" id="1.10.150.900">
    <property type="match status" value="1"/>
</dbReference>
<dbReference type="InterPro" id="IPR002933">
    <property type="entry name" value="Peptidase_M20"/>
</dbReference>
<dbReference type="OrthoDB" id="24854at2157"/>
<keyword evidence="5" id="KW-0862">Zinc</keyword>
<dbReference type="RefSeq" id="WP_197080333.1">
    <property type="nucleotide sequence ID" value="NZ_CP009506.1"/>
</dbReference>
<evidence type="ECO:0000256" key="5">
    <source>
        <dbReference type="ARBA" id="ARBA00022833"/>
    </source>
</evidence>
<organism evidence="7 8">
    <name type="scientific">Methanosarcina siciliae T4/M</name>
    <dbReference type="NCBI Taxonomy" id="1434120"/>
    <lineage>
        <taxon>Archaea</taxon>
        <taxon>Methanobacteriati</taxon>
        <taxon>Methanobacteriota</taxon>
        <taxon>Stenosarchaea group</taxon>
        <taxon>Methanomicrobia</taxon>
        <taxon>Methanosarcinales</taxon>
        <taxon>Methanosarcinaceae</taxon>
        <taxon>Methanosarcina</taxon>
    </lineage>
</organism>
<keyword evidence="2" id="KW-0645">Protease</keyword>
<dbReference type="CDD" id="cd05674">
    <property type="entry name" value="M20_yscS"/>
    <property type="match status" value="1"/>
</dbReference>
<dbReference type="GO" id="GO:0008233">
    <property type="term" value="F:peptidase activity"/>
    <property type="evidence" value="ECO:0007669"/>
    <property type="project" value="UniProtKB-KW"/>
</dbReference>
<keyword evidence="8" id="KW-1185">Reference proteome</keyword>
<dbReference type="PANTHER" id="PTHR45962:SF1">
    <property type="entry name" value="N-FATTY-ACYL-AMINO ACID SYNTHASE_HYDROLASE PM20D1"/>
    <property type="match status" value="1"/>
</dbReference>
<keyword evidence="3" id="KW-0479">Metal-binding</keyword>
<protein>
    <submittedName>
        <fullName evidence="7">Peptidase M20</fullName>
    </submittedName>
</protein>
<dbReference type="EMBL" id="CP009506">
    <property type="protein sequence ID" value="AKB27386.1"/>
    <property type="molecule type" value="Genomic_DNA"/>
</dbReference>
<dbReference type="AlphaFoldDB" id="A0A0E3L7U6"/>
<dbReference type="Pfam" id="PF07687">
    <property type="entry name" value="M20_dimer"/>
    <property type="match status" value="1"/>
</dbReference>
<dbReference type="KEGG" id="msw:MSSIT_0667"/>
<dbReference type="PANTHER" id="PTHR45962">
    <property type="entry name" value="N-FATTY-ACYL-AMINO ACID SYNTHASE/HYDROLASE PM20D1"/>
    <property type="match status" value="1"/>
</dbReference>